<evidence type="ECO:0000256" key="1">
    <source>
        <dbReference type="ARBA" id="ARBA00022741"/>
    </source>
</evidence>
<dbReference type="GO" id="GO:0005524">
    <property type="term" value="F:ATP binding"/>
    <property type="evidence" value="ECO:0007669"/>
    <property type="project" value="UniProtKB-KW"/>
</dbReference>
<keyword evidence="1" id="KW-0547">Nucleotide-binding</keyword>
<dbReference type="FunFam" id="3.40.50.300:FF:000640">
    <property type="entry name" value="MoxR family ATPase"/>
    <property type="match status" value="1"/>
</dbReference>
<keyword evidence="6" id="KW-0378">Hydrolase</keyword>
<dbReference type="SUPFAM" id="SSF52540">
    <property type="entry name" value="P-loop containing nucleoside triphosphate hydrolases"/>
    <property type="match status" value="1"/>
</dbReference>
<dbReference type="InterPro" id="IPR027417">
    <property type="entry name" value="P-loop_NTPase"/>
</dbReference>
<name>A0A518BYP5_9BACT</name>
<proteinExistence type="inferred from homology"/>
<dbReference type="Pfam" id="PF07726">
    <property type="entry name" value="AAA_3"/>
    <property type="match status" value="1"/>
</dbReference>
<evidence type="ECO:0000313" key="6">
    <source>
        <dbReference type="EMBL" id="QDU72099.1"/>
    </source>
</evidence>
<dbReference type="EC" id="3.6.4.12" evidence="6"/>
<dbReference type="GO" id="GO:0003678">
    <property type="term" value="F:DNA helicase activity"/>
    <property type="evidence" value="ECO:0007669"/>
    <property type="project" value="UniProtKB-EC"/>
</dbReference>
<dbReference type="GO" id="GO:0016887">
    <property type="term" value="F:ATP hydrolysis activity"/>
    <property type="evidence" value="ECO:0007669"/>
    <property type="project" value="InterPro"/>
</dbReference>
<accession>A0A518BYP5</accession>
<feature type="domain" description="ChlI/MoxR AAA lid" evidence="5">
    <location>
        <begin position="254"/>
        <end position="323"/>
    </location>
</feature>
<keyword evidence="2" id="KW-0067">ATP-binding</keyword>
<protein>
    <submittedName>
        <fullName evidence="6">Holliday junction ATP-dependent DNA helicase RuvB</fullName>
        <ecNumber evidence="6">3.6.4.12</ecNumber>
    </submittedName>
</protein>
<reference evidence="6 7" key="1">
    <citation type="submission" date="2019-02" db="EMBL/GenBank/DDBJ databases">
        <title>Deep-cultivation of Planctomycetes and their phenomic and genomic characterization uncovers novel biology.</title>
        <authorList>
            <person name="Wiegand S."/>
            <person name="Jogler M."/>
            <person name="Boedeker C."/>
            <person name="Pinto D."/>
            <person name="Vollmers J."/>
            <person name="Rivas-Marin E."/>
            <person name="Kohn T."/>
            <person name="Peeters S.H."/>
            <person name="Heuer A."/>
            <person name="Rast P."/>
            <person name="Oberbeckmann S."/>
            <person name="Bunk B."/>
            <person name="Jeske O."/>
            <person name="Meyerdierks A."/>
            <person name="Storesund J.E."/>
            <person name="Kallscheuer N."/>
            <person name="Luecker S."/>
            <person name="Lage O.M."/>
            <person name="Pohl T."/>
            <person name="Merkel B.J."/>
            <person name="Hornburger P."/>
            <person name="Mueller R.-W."/>
            <person name="Bruemmer F."/>
            <person name="Labrenz M."/>
            <person name="Spormann A.M."/>
            <person name="Op den Camp H."/>
            <person name="Overmann J."/>
            <person name="Amann R."/>
            <person name="Jetten M.S.M."/>
            <person name="Mascher T."/>
            <person name="Medema M.H."/>
            <person name="Devos D.P."/>
            <person name="Kaster A.-K."/>
            <person name="Ovreas L."/>
            <person name="Rohde M."/>
            <person name="Galperin M.Y."/>
            <person name="Jogler C."/>
        </authorList>
    </citation>
    <scope>NUCLEOTIDE SEQUENCE [LARGE SCALE GENOMIC DNA]</scope>
    <source>
        <strain evidence="6 7">Pan265</strain>
    </source>
</reference>
<evidence type="ECO:0000259" key="4">
    <source>
        <dbReference type="Pfam" id="PF07726"/>
    </source>
</evidence>
<dbReference type="InterPro" id="IPR011703">
    <property type="entry name" value="ATPase_AAA-3"/>
</dbReference>
<dbReference type="AlphaFoldDB" id="A0A518BYP5"/>
<dbReference type="InterPro" id="IPR041628">
    <property type="entry name" value="ChlI/MoxR_AAA_lid"/>
</dbReference>
<sequence length="335" mass="37336">MGPAGAIGRRIVGWLYSEPMADLPDHVIPMLERLRSNIRECFLGHEAAVDRVLVCLLARGHVLIEDVPGVGKTTLATALARSVDGTIVRLQMTPDMVPSDILGVTLWDQHKGEFTFKPGPIFCNVLVADEVNRTTPRTQSALLEAMSEYQVSIDGHTRKLLEPFLVVATQNPYEFEGTYFLPESQLDRFLMRIRLGYPKPEDEQRVLISDPTRTALSGLKPVMTAEEIVRLQRLVDDVRFDDRLARYIVDLANATRDHPRLQIGLSTRGALALVHASKATALLDGRTYTLPEDVTKNVIPVLAHRVVVHGRLREEDGESIEGLIQRVMETVPSPV</sequence>
<evidence type="ECO:0000259" key="5">
    <source>
        <dbReference type="Pfam" id="PF17863"/>
    </source>
</evidence>
<evidence type="ECO:0000256" key="2">
    <source>
        <dbReference type="ARBA" id="ARBA00022840"/>
    </source>
</evidence>
<dbReference type="KEGG" id="mcad:Pan265_19610"/>
<dbReference type="Pfam" id="PF17863">
    <property type="entry name" value="AAA_lid_2"/>
    <property type="match status" value="1"/>
</dbReference>
<dbReference type="InterPro" id="IPR050764">
    <property type="entry name" value="CbbQ/NirQ/NorQ/GpvN"/>
</dbReference>
<dbReference type="PANTHER" id="PTHR42759">
    <property type="entry name" value="MOXR FAMILY PROTEIN"/>
    <property type="match status" value="1"/>
</dbReference>
<organism evidence="6 7">
    <name type="scientific">Mucisphaera calidilacus</name>
    <dbReference type="NCBI Taxonomy" id="2527982"/>
    <lineage>
        <taxon>Bacteria</taxon>
        <taxon>Pseudomonadati</taxon>
        <taxon>Planctomycetota</taxon>
        <taxon>Phycisphaerae</taxon>
        <taxon>Phycisphaerales</taxon>
        <taxon>Phycisphaeraceae</taxon>
        <taxon>Mucisphaera</taxon>
    </lineage>
</organism>
<keyword evidence="6" id="KW-0347">Helicase</keyword>
<dbReference type="PIRSF" id="PIRSF002849">
    <property type="entry name" value="AAA_ATPase_chaperone_MoxR_prd"/>
    <property type="match status" value="1"/>
</dbReference>
<dbReference type="EMBL" id="CP036280">
    <property type="protein sequence ID" value="QDU72099.1"/>
    <property type="molecule type" value="Genomic_DNA"/>
</dbReference>
<gene>
    <name evidence="6" type="primary">ruvB_1</name>
    <name evidence="6" type="ORF">Pan265_19610</name>
</gene>
<keyword evidence="7" id="KW-1185">Reference proteome</keyword>
<evidence type="ECO:0000256" key="3">
    <source>
        <dbReference type="ARBA" id="ARBA00061607"/>
    </source>
</evidence>
<evidence type="ECO:0000313" key="7">
    <source>
        <dbReference type="Proteomes" id="UP000320386"/>
    </source>
</evidence>
<dbReference type="PANTHER" id="PTHR42759:SF5">
    <property type="entry name" value="METHANOL DEHYDROGENASE REGULATOR"/>
    <property type="match status" value="1"/>
</dbReference>
<dbReference type="CDD" id="cd00009">
    <property type="entry name" value="AAA"/>
    <property type="match status" value="1"/>
</dbReference>
<dbReference type="Gene3D" id="3.40.50.300">
    <property type="entry name" value="P-loop containing nucleotide triphosphate hydrolases"/>
    <property type="match status" value="1"/>
</dbReference>
<dbReference type="Proteomes" id="UP000320386">
    <property type="component" value="Chromosome"/>
</dbReference>
<dbReference type="Gene3D" id="1.10.8.80">
    <property type="entry name" value="Magnesium chelatase subunit I, C-Terminal domain"/>
    <property type="match status" value="1"/>
</dbReference>
<comment type="similarity">
    <text evidence="3">Belongs to the MoxR family.</text>
</comment>
<feature type="domain" description="ATPase AAA-3" evidence="4">
    <location>
        <begin position="61"/>
        <end position="191"/>
    </location>
</feature>